<accession>A0AAW0D8M7</accession>
<proteinExistence type="inferred from homology"/>
<dbReference type="PANTHER" id="PTHR42748">
    <property type="entry name" value="NITROGEN METABOLITE REPRESSION PROTEIN NMRA FAMILY MEMBER"/>
    <property type="match status" value="1"/>
</dbReference>
<comment type="caution">
    <text evidence="4">The sequence shown here is derived from an EMBL/GenBank/DDBJ whole genome shotgun (WGS) entry which is preliminary data.</text>
</comment>
<dbReference type="Proteomes" id="UP001362999">
    <property type="component" value="Unassembled WGS sequence"/>
</dbReference>
<dbReference type="InterPro" id="IPR036291">
    <property type="entry name" value="NAD(P)-bd_dom_sf"/>
</dbReference>
<dbReference type="Gene3D" id="3.40.50.720">
    <property type="entry name" value="NAD(P)-binding Rossmann-like Domain"/>
    <property type="match status" value="1"/>
</dbReference>
<keyword evidence="5" id="KW-1185">Reference proteome</keyword>
<evidence type="ECO:0000313" key="4">
    <source>
        <dbReference type="EMBL" id="KAK7048077.1"/>
    </source>
</evidence>
<evidence type="ECO:0000256" key="1">
    <source>
        <dbReference type="ARBA" id="ARBA00006328"/>
    </source>
</evidence>
<evidence type="ECO:0000259" key="3">
    <source>
        <dbReference type="Pfam" id="PF05368"/>
    </source>
</evidence>
<comment type="similarity">
    <text evidence="1">Belongs to the NmrA-type oxidoreductase family.</text>
</comment>
<dbReference type="CDD" id="cd05251">
    <property type="entry name" value="NmrA_like_SDR_a"/>
    <property type="match status" value="1"/>
</dbReference>
<dbReference type="SUPFAM" id="SSF51735">
    <property type="entry name" value="NAD(P)-binding Rossmann-fold domains"/>
    <property type="match status" value="1"/>
</dbReference>
<feature type="domain" description="NmrA-like" evidence="3">
    <location>
        <begin position="36"/>
        <end position="287"/>
    </location>
</feature>
<reference evidence="4 5" key="1">
    <citation type="journal article" date="2024" name="J Genomics">
        <title>Draft genome sequencing and assembly of Favolaschia claudopus CIRM-BRFM 2984 isolated from oak limbs.</title>
        <authorList>
            <person name="Navarro D."/>
            <person name="Drula E."/>
            <person name="Chaduli D."/>
            <person name="Cazenave R."/>
            <person name="Ahrendt S."/>
            <person name="Wang J."/>
            <person name="Lipzen A."/>
            <person name="Daum C."/>
            <person name="Barry K."/>
            <person name="Grigoriev I.V."/>
            <person name="Favel A."/>
            <person name="Rosso M.N."/>
            <person name="Martin F."/>
        </authorList>
    </citation>
    <scope>NUCLEOTIDE SEQUENCE [LARGE SCALE GENOMIC DNA]</scope>
    <source>
        <strain evidence="4 5">CIRM-BRFM 2984</strain>
    </source>
</reference>
<evidence type="ECO:0000313" key="5">
    <source>
        <dbReference type="Proteomes" id="UP001362999"/>
    </source>
</evidence>
<dbReference type="PANTHER" id="PTHR42748:SF7">
    <property type="entry name" value="NMRA LIKE REDOX SENSOR 1-RELATED"/>
    <property type="match status" value="1"/>
</dbReference>
<dbReference type="InterPro" id="IPR051164">
    <property type="entry name" value="NmrA-like_oxidored"/>
</dbReference>
<name>A0AAW0D8M7_9AGAR</name>
<evidence type="ECO:0000256" key="2">
    <source>
        <dbReference type="ARBA" id="ARBA00022857"/>
    </source>
</evidence>
<gene>
    <name evidence="4" type="ORF">R3P38DRAFT_3256744</name>
</gene>
<protein>
    <submittedName>
        <fullName evidence="4">NmrA domain-containing protein</fullName>
    </submittedName>
</protein>
<keyword evidence="2" id="KW-0521">NADP</keyword>
<dbReference type="EMBL" id="JAWWNJ010000009">
    <property type="protein sequence ID" value="KAK7048077.1"/>
    <property type="molecule type" value="Genomic_DNA"/>
</dbReference>
<dbReference type="Gene3D" id="3.90.25.10">
    <property type="entry name" value="UDP-galactose 4-epimerase, domain 1"/>
    <property type="match status" value="1"/>
</dbReference>
<dbReference type="Pfam" id="PF05368">
    <property type="entry name" value="NmrA"/>
    <property type="match status" value="1"/>
</dbReference>
<sequence length="335" mass="36228">MTCEDFVKNYPLALRIYLKYLNLSATSLEMTFLRIVTVFGATGLQGGSVVDALLKDGSFVPRAITRDPDSDASKKLKARGVEVVKGDSGDKAGLVRALQGSEGVFGVTLPPFFQASGQGPSELVQGTNIVDAAKEAGVKFFIWSSLPSIAKLSGGKYTNAVHYEEKAAVQEYLATSELIHASLHLPGFLEGIYQNQLLKKADTGFTMSWPVFKETDIEAWVWVSRDVPAAVLALLKNYPDPSKQINGKTYPVVTGTISCAKLMELASKALGCGEIPATTIPSTGLVAMDEMLKAHAEHKGLFQDTPVPNPDLVALGMKFSTLEEFMETELKPRYT</sequence>
<dbReference type="InterPro" id="IPR008030">
    <property type="entry name" value="NmrA-like"/>
</dbReference>
<dbReference type="AlphaFoldDB" id="A0AAW0D8M7"/>
<organism evidence="4 5">
    <name type="scientific">Favolaschia claudopus</name>
    <dbReference type="NCBI Taxonomy" id="2862362"/>
    <lineage>
        <taxon>Eukaryota</taxon>
        <taxon>Fungi</taxon>
        <taxon>Dikarya</taxon>
        <taxon>Basidiomycota</taxon>
        <taxon>Agaricomycotina</taxon>
        <taxon>Agaricomycetes</taxon>
        <taxon>Agaricomycetidae</taxon>
        <taxon>Agaricales</taxon>
        <taxon>Marasmiineae</taxon>
        <taxon>Mycenaceae</taxon>
        <taxon>Favolaschia</taxon>
    </lineage>
</organism>